<evidence type="ECO:0000313" key="2">
    <source>
        <dbReference type="RefSeq" id="XP_031398436.1"/>
    </source>
</evidence>
<dbReference type="PANTHER" id="PTHR46504:SF2">
    <property type="entry name" value="TRNASE Z TRZ1"/>
    <property type="match status" value="1"/>
</dbReference>
<dbReference type="Gene3D" id="3.60.15.10">
    <property type="entry name" value="Ribonuclease Z/Hydroxyacylglutathione hydrolase-like"/>
    <property type="match status" value="1"/>
</dbReference>
<dbReference type="AlphaFoldDB" id="A0A6P8DZ25"/>
<sequence>MHVESCGLFSLKPSTVIVPCSMKEDVDRLFTGHREMDGSDLKKFHFSFCCYPGYVVYSVKQKLKQDYAGLSGCGIWDLRLAGVEVTNTIMVPEIAFTGDNMSKFIVDSDNVDVLRAKILILESTFNNDTMTIEDAREYGHTHLLEIVRYADRFRNKCMLLIHFSARHKQEETEAAERRSHLFREESLHSQKVSHCTRPWEGIKLQGKF</sequence>
<protein>
    <submittedName>
        <fullName evidence="2">TRNase Z TRZ1-like</fullName>
    </submittedName>
</protein>
<proteinExistence type="predicted"/>
<reference evidence="1" key="1">
    <citation type="journal article" date="2020" name="Plant Biotechnol. J.">
        <title>The pomegranate (Punica granatum L.) draft genome dissects genetic divergence between soft- and hard-seeded cultivars.</title>
        <authorList>
            <person name="Luo X."/>
            <person name="Li H."/>
            <person name="Wu Z."/>
            <person name="Yao W."/>
            <person name="Zhao P."/>
            <person name="Cao D."/>
            <person name="Yu H."/>
            <person name="Li K."/>
            <person name="Poudel K."/>
            <person name="Zhao D."/>
            <person name="Zhang F."/>
            <person name="Xia X."/>
            <person name="Chen L."/>
            <person name="Wang Q."/>
            <person name="Jing D."/>
            <person name="Cao S."/>
        </authorList>
    </citation>
    <scope>NUCLEOTIDE SEQUENCE [LARGE SCALE GENOMIC DNA]</scope>
    <source>
        <strain evidence="1">cv. Tunisia</strain>
    </source>
</reference>
<dbReference type="RefSeq" id="XP_031398436.1">
    <property type="nucleotide sequence ID" value="XM_031542576.1"/>
</dbReference>
<gene>
    <name evidence="2" type="primary">LOC116209001</name>
</gene>
<dbReference type="GeneID" id="116209001"/>
<keyword evidence="1" id="KW-1185">Reference proteome</keyword>
<dbReference type="OrthoDB" id="527344at2759"/>
<reference evidence="2" key="2">
    <citation type="submission" date="2025-08" db="UniProtKB">
        <authorList>
            <consortium name="RefSeq"/>
        </authorList>
    </citation>
    <scope>IDENTIFICATION</scope>
    <source>
        <tissue evidence="2">Leaf</tissue>
    </source>
</reference>
<evidence type="ECO:0000313" key="1">
    <source>
        <dbReference type="Proteomes" id="UP000515151"/>
    </source>
</evidence>
<organism evidence="1 2">
    <name type="scientific">Punica granatum</name>
    <name type="common">Pomegranate</name>
    <dbReference type="NCBI Taxonomy" id="22663"/>
    <lineage>
        <taxon>Eukaryota</taxon>
        <taxon>Viridiplantae</taxon>
        <taxon>Streptophyta</taxon>
        <taxon>Embryophyta</taxon>
        <taxon>Tracheophyta</taxon>
        <taxon>Spermatophyta</taxon>
        <taxon>Magnoliopsida</taxon>
        <taxon>eudicotyledons</taxon>
        <taxon>Gunneridae</taxon>
        <taxon>Pentapetalae</taxon>
        <taxon>rosids</taxon>
        <taxon>malvids</taxon>
        <taxon>Myrtales</taxon>
        <taxon>Lythraceae</taxon>
        <taxon>Punica</taxon>
    </lineage>
</organism>
<dbReference type="SUPFAM" id="SSF56281">
    <property type="entry name" value="Metallo-hydrolase/oxidoreductase"/>
    <property type="match status" value="1"/>
</dbReference>
<accession>A0A6P8DZ25</accession>
<dbReference type="InterPro" id="IPR036866">
    <property type="entry name" value="RibonucZ/Hydroxyglut_hydro"/>
</dbReference>
<dbReference type="PANTHER" id="PTHR46504">
    <property type="entry name" value="TRNASE Z TRZ1"/>
    <property type="match status" value="1"/>
</dbReference>
<dbReference type="Proteomes" id="UP000515151">
    <property type="component" value="Chromosome 5"/>
</dbReference>
<name>A0A6P8DZ25_PUNGR</name>